<evidence type="ECO:0000313" key="3">
    <source>
        <dbReference type="Proteomes" id="UP000078542"/>
    </source>
</evidence>
<organism evidence="2 3">
    <name type="scientific">Cyphomyrmex costatus</name>
    <dbReference type="NCBI Taxonomy" id="456900"/>
    <lineage>
        <taxon>Eukaryota</taxon>
        <taxon>Metazoa</taxon>
        <taxon>Ecdysozoa</taxon>
        <taxon>Arthropoda</taxon>
        <taxon>Hexapoda</taxon>
        <taxon>Insecta</taxon>
        <taxon>Pterygota</taxon>
        <taxon>Neoptera</taxon>
        <taxon>Endopterygota</taxon>
        <taxon>Hymenoptera</taxon>
        <taxon>Apocrita</taxon>
        <taxon>Aculeata</taxon>
        <taxon>Formicoidea</taxon>
        <taxon>Formicidae</taxon>
        <taxon>Myrmicinae</taxon>
        <taxon>Cyphomyrmex</taxon>
    </lineage>
</organism>
<feature type="region of interest" description="Disordered" evidence="1">
    <location>
        <begin position="657"/>
        <end position="685"/>
    </location>
</feature>
<dbReference type="Proteomes" id="UP000078542">
    <property type="component" value="Unassembled WGS sequence"/>
</dbReference>
<evidence type="ECO:0000256" key="1">
    <source>
        <dbReference type="SAM" id="MobiDB-lite"/>
    </source>
</evidence>
<dbReference type="STRING" id="456900.A0A151IGG4"/>
<sequence length="685" mass="79993">RIILLTLLPVICPPQARVKINKSKIWKPSIAESISGFLLHTKVSIFSNIEEEIKQRRTKAFQFKQTVQPFIIMVGPSLKEIESYYVIVDDVFYKLDNILKAIDICFKIFMVLDAKYPENVHTQDVKSNNNSDDIKHDHKRNVIQDVKHELKESAFSFISTFYNETNIHKRHVQKIINVTTEFIKNNIILNLRKDVKEVLKESKIDNSKMISNIEDIFRLYENPFYGLDTEYKRFQFFKEKSNFIEAESYVIGTKNITKLYKRLVKRFPTDSIVLPIVLFYDAFETQNPLGGHASNHKMGATYFSLLCIPPQFSSKLDNIFLTLLFNEKNRIEFGNKSDNLGIHEICGFVESFVANFPCRVCKMSRNLLRETTTEIDTLLRIKTNYEIDIRLGDVSKTGINEECIFNCLKNFSLFDNLAFDIMHDIFEGICQYELSQILLHYIYNAKYFTLEQLNNQLNRFDFGLQDGINRPPSLKRTLTLPRIDLPKFSGDLREWETFRDQFRSMIIDHAELSNVTRLQYLYSCLKDEARDALRNLPLTEANFKIAWNVLLARYDDKRRLVSKHIHMLHTLPAVNTDTAQDLMSLRDKANMSIQALKNLGRPIEWWDDLLVYLVVQKLNKAARKAWELHLGDQTEYPSYTDLHNFLASRIRAFQNIPTTSTVKTKPSKIRAKSHDDRDRSPLSAL</sequence>
<dbReference type="PANTHER" id="PTHR22954:SF3">
    <property type="entry name" value="PROTEIN CBG08539"/>
    <property type="match status" value="1"/>
</dbReference>
<dbReference type="InterPro" id="IPR005312">
    <property type="entry name" value="DUF1759"/>
</dbReference>
<dbReference type="PANTHER" id="PTHR22954">
    <property type="entry name" value="RETROVIRAL PROTEASE-RELATED"/>
    <property type="match status" value="1"/>
</dbReference>
<dbReference type="AlphaFoldDB" id="A0A151IGG4"/>
<dbReference type="EMBL" id="KQ977705">
    <property type="protein sequence ID" value="KYN00534.1"/>
    <property type="molecule type" value="Genomic_DNA"/>
</dbReference>
<protein>
    <submittedName>
        <fullName evidence="2">Uncharacterized protein</fullName>
    </submittedName>
</protein>
<evidence type="ECO:0000313" key="2">
    <source>
        <dbReference type="EMBL" id="KYN00534.1"/>
    </source>
</evidence>
<reference evidence="2 3" key="1">
    <citation type="submission" date="2016-03" db="EMBL/GenBank/DDBJ databases">
        <title>Cyphomyrmex costatus WGS genome.</title>
        <authorList>
            <person name="Nygaard S."/>
            <person name="Hu H."/>
            <person name="Boomsma J."/>
            <person name="Zhang G."/>
        </authorList>
    </citation>
    <scope>NUCLEOTIDE SEQUENCE [LARGE SCALE GENOMIC DNA]</scope>
    <source>
        <strain evidence="2">MS0001</strain>
        <tissue evidence="2">Whole body</tissue>
    </source>
</reference>
<accession>A0A151IGG4</accession>
<keyword evidence="3" id="KW-1185">Reference proteome</keyword>
<feature type="compositionally biased region" description="Basic and acidic residues" evidence="1">
    <location>
        <begin position="672"/>
        <end position="685"/>
    </location>
</feature>
<gene>
    <name evidence="2" type="ORF">ALC62_08692</name>
</gene>
<feature type="non-terminal residue" evidence="2">
    <location>
        <position position="1"/>
    </location>
</feature>
<dbReference type="Pfam" id="PF03564">
    <property type="entry name" value="DUF1759"/>
    <property type="match status" value="1"/>
</dbReference>
<name>A0A151IGG4_9HYME</name>
<proteinExistence type="predicted"/>